<comment type="caution">
    <text evidence="2">The sequence shown here is derived from an EMBL/GenBank/DDBJ whole genome shotgun (WGS) entry which is preliminary data.</text>
</comment>
<dbReference type="RefSeq" id="WP_153420547.1">
    <property type="nucleotide sequence ID" value="NZ_WFLM01000003.1"/>
</dbReference>
<keyword evidence="1" id="KW-1133">Transmembrane helix</keyword>
<name>A0A6N6VTE4_9BACT</name>
<gene>
    <name evidence="2" type="ORF">GCL60_09845</name>
</gene>
<accession>A0A6N6VTE4</accession>
<sequence>MQNTAQSGIELSNKNKKNFSELFSFFMSGIASSFFSTIRMINYYLIITGTVTHIVIYLIQKFHFSNEIIIDFSKIGPNQVTFLLINFFMIFITKVYDKVFG</sequence>
<protein>
    <submittedName>
        <fullName evidence="2">Uncharacterized protein</fullName>
    </submittedName>
</protein>
<feature type="transmembrane region" description="Helical" evidence="1">
    <location>
        <begin position="41"/>
        <end position="59"/>
    </location>
</feature>
<dbReference type="Proteomes" id="UP000437748">
    <property type="component" value="Unassembled WGS sequence"/>
</dbReference>
<evidence type="ECO:0000313" key="3">
    <source>
        <dbReference type="Proteomes" id="UP000437748"/>
    </source>
</evidence>
<evidence type="ECO:0000313" key="2">
    <source>
        <dbReference type="EMBL" id="KAB8039148.1"/>
    </source>
</evidence>
<dbReference type="AlphaFoldDB" id="A0A6N6VTE4"/>
<feature type="transmembrane region" description="Helical" evidence="1">
    <location>
        <begin position="80"/>
        <end position="96"/>
    </location>
</feature>
<proteinExistence type="predicted"/>
<keyword evidence="1" id="KW-0472">Membrane</keyword>
<dbReference type="EMBL" id="WFLM01000003">
    <property type="protein sequence ID" value="KAB8039148.1"/>
    <property type="molecule type" value="Genomic_DNA"/>
</dbReference>
<evidence type="ECO:0000256" key="1">
    <source>
        <dbReference type="SAM" id="Phobius"/>
    </source>
</evidence>
<reference evidence="2 3" key="1">
    <citation type="submission" date="2019-10" db="EMBL/GenBank/DDBJ databases">
        <title>New species of Slilvanegrellaceae.</title>
        <authorList>
            <person name="Pitt A."/>
            <person name="Hahn M.W."/>
        </authorList>
    </citation>
    <scope>NUCLEOTIDE SEQUENCE [LARGE SCALE GENOMIC DNA]</scope>
    <source>
        <strain evidence="2 3">SP-Ram-0.45-NSY-1</strain>
    </source>
</reference>
<organism evidence="2 3">
    <name type="scientific">Silvanigrella paludirubra</name>
    <dbReference type="NCBI Taxonomy" id="2499159"/>
    <lineage>
        <taxon>Bacteria</taxon>
        <taxon>Pseudomonadati</taxon>
        <taxon>Bdellovibrionota</taxon>
        <taxon>Oligoflexia</taxon>
        <taxon>Silvanigrellales</taxon>
        <taxon>Silvanigrellaceae</taxon>
        <taxon>Silvanigrella</taxon>
    </lineage>
</organism>
<keyword evidence="3" id="KW-1185">Reference proteome</keyword>
<keyword evidence="1" id="KW-0812">Transmembrane</keyword>